<sequence length="151" mass="16669">MRGSQGGPGRRRGKVKWYNVVKGYGFITPDDGGADVFVHQSRIKKNGFRSLADEEEVEFESQPSDKGVEATYVSGPGGLDVRGSERRPLSRKKFRKIRCYNCGDFGNHVAAKCPHGPLPKRCHNCKGTDHLIADCPQKKQSEGEDNGYPSS</sequence>
<dbReference type="PANTHER" id="PTHR46109">
    <property type="entry name" value="PROTEIN LIN-28"/>
    <property type="match status" value="1"/>
</dbReference>
<feature type="region of interest" description="Disordered" evidence="4">
    <location>
        <begin position="54"/>
        <end position="87"/>
    </location>
</feature>
<evidence type="ECO:0000313" key="7">
    <source>
        <dbReference type="RefSeq" id="XP_013379597.1"/>
    </source>
</evidence>
<feature type="domain" description="CSD" evidence="5">
    <location>
        <begin position="10"/>
        <end position="75"/>
    </location>
</feature>
<dbReference type="FunCoup" id="A0A1S3H0Y7">
    <property type="interactions" value="15"/>
</dbReference>
<dbReference type="GeneID" id="106151061"/>
<dbReference type="PRINTS" id="PR00050">
    <property type="entry name" value="COLDSHOCK"/>
</dbReference>
<dbReference type="Pfam" id="PF00098">
    <property type="entry name" value="zf-CCHC"/>
    <property type="match status" value="1"/>
</dbReference>
<protein>
    <submittedName>
        <fullName evidence="7">Protein lin-28 homolog isoform X1</fullName>
    </submittedName>
</protein>
<evidence type="ECO:0000313" key="6">
    <source>
        <dbReference type="Proteomes" id="UP000085678"/>
    </source>
</evidence>
<dbReference type="SUPFAM" id="SSF57756">
    <property type="entry name" value="Retrovirus zinc finger-like domains"/>
    <property type="match status" value="1"/>
</dbReference>
<gene>
    <name evidence="7" type="primary">LOC106151061</name>
</gene>
<accession>A0A1S3H0Y7</accession>
<dbReference type="InterPro" id="IPR011129">
    <property type="entry name" value="CSD"/>
</dbReference>
<dbReference type="SMART" id="SM00343">
    <property type="entry name" value="ZnF_C2HC"/>
    <property type="match status" value="2"/>
</dbReference>
<dbReference type="GO" id="GO:0005737">
    <property type="term" value="C:cytoplasm"/>
    <property type="evidence" value="ECO:0007669"/>
    <property type="project" value="UniProtKB-SubCell"/>
</dbReference>
<comment type="subcellular location">
    <subcellularLocation>
        <location evidence="1">Cytoplasm</location>
    </subcellularLocation>
</comment>
<dbReference type="GO" id="GO:0031054">
    <property type="term" value="P:pre-miRNA processing"/>
    <property type="evidence" value="ECO:0007669"/>
    <property type="project" value="TreeGrafter"/>
</dbReference>
<dbReference type="SUPFAM" id="SSF50249">
    <property type="entry name" value="Nucleic acid-binding proteins"/>
    <property type="match status" value="1"/>
</dbReference>
<proteinExistence type="inferred from homology"/>
<dbReference type="GO" id="GO:0003729">
    <property type="term" value="F:mRNA binding"/>
    <property type="evidence" value="ECO:0007669"/>
    <property type="project" value="TreeGrafter"/>
</dbReference>
<dbReference type="InterPro" id="IPR001878">
    <property type="entry name" value="Znf_CCHC"/>
</dbReference>
<dbReference type="InterPro" id="IPR012340">
    <property type="entry name" value="NA-bd_OB-fold"/>
</dbReference>
<evidence type="ECO:0000256" key="1">
    <source>
        <dbReference type="ARBA" id="ARBA00004496"/>
    </source>
</evidence>
<keyword evidence="6" id="KW-1185">Reference proteome</keyword>
<dbReference type="PROSITE" id="PS00352">
    <property type="entry name" value="CSD_1"/>
    <property type="match status" value="1"/>
</dbReference>
<dbReference type="InterPro" id="IPR019844">
    <property type="entry name" value="CSD_CS"/>
</dbReference>
<reference evidence="7" key="1">
    <citation type="submission" date="2025-08" db="UniProtKB">
        <authorList>
            <consortium name="RefSeq"/>
        </authorList>
    </citation>
    <scope>IDENTIFICATION</scope>
    <source>
        <tissue evidence="7">Gonads</tissue>
    </source>
</reference>
<dbReference type="AlphaFoldDB" id="A0A1S3H0Y7"/>
<evidence type="ECO:0000256" key="3">
    <source>
        <dbReference type="ARBA" id="ARBA00022490"/>
    </source>
</evidence>
<dbReference type="KEGG" id="lak:106151061"/>
<dbReference type="GO" id="GO:0005634">
    <property type="term" value="C:nucleus"/>
    <property type="evidence" value="ECO:0007669"/>
    <property type="project" value="TreeGrafter"/>
</dbReference>
<dbReference type="Proteomes" id="UP000085678">
    <property type="component" value="Unplaced"/>
</dbReference>
<dbReference type="InterPro" id="IPR036875">
    <property type="entry name" value="Znf_CCHC_sf"/>
</dbReference>
<dbReference type="STRING" id="7574.A0A1S3H0Y7"/>
<evidence type="ECO:0000259" key="5">
    <source>
        <dbReference type="PROSITE" id="PS51857"/>
    </source>
</evidence>
<dbReference type="CDD" id="cd04458">
    <property type="entry name" value="CSP_CDS"/>
    <property type="match status" value="1"/>
</dbReference>
<dbReference type="SMART" id="SM00357">
    <property type="entry name" value="CSP"/>
    <property type="match status" value="1"/>
</dbReference>
<evidence type="ECO:0000256" key="2">
    <source>
        <dbReference type="ARBA" id="ARBA00008840"/>
    </source>
</evidence>
<name>A0A1S3H0Y7_LINAN</name>
<dbReference type="RefSeq" id="XP_013379597.1">
    <property type="nucleotide sequence ID" value="XM_013524143.1"/>
</dbReference>
<dbReference type="InParanoid" id="A0A1S3H0Y7"/>
<dbReference type="OrthoDB" id="422005at2759"/>
<dbReference type="Pfam" id="PF00313">
    <property type="entry name" value="CSD"/>
    <property type="match status" value="1"/>
</dbReference>
<evidence type="ECO:0000256" key="4">
    <source>
        <dbReference type="SAM" id="MobiDB-lite"/>
    </source>
</evidence>
<comment type="similarity">
    <text evidence="2">Belongs to the lin-28 family.</text>
</comment>
<dbReference type="InterPro" id="IPR002059">
    <property type="entry name" value="CSP_DNA-bd"/>
</dbReference>
<dbReference type="Gene3D" id="2.40.50.140">
    <property type="entry name" value="Nucleic acid-binding proteins"/>
    <property type="match status" value="1"/>
</dbReference>
<dbReference type="GO" id="GO:0008270">
    <property type="term" value="F:zinc ion binding"/>
    <property type="evidence" value="ECO:0007669"/>
    <property type="project" value="InterPro"/>
</dbReference>
<dbReference type="PROSITE" id="PS51857">
    <property type="entry name" value="CSD_2"/>
    <property type="match status" value="1"/>
</dbReference>
<dbReference type="Gene3D" id="4.10.60.10">
    <property type="entry name" value="Zinc finger, CCHC-type"/>
    <property type="match status" value="1"/>
</dbReference>
<keyword evidence="3" id="KW-0963">Cytoplasm</keyword>
<dbReference type="InterPro" id="IPR051373">
    <property type="entry name" value="Lin-28_RNA-binding"/>
</dbReference>
<organism evidence="6 7">
    <name type="scientific">Lingula anatina</name>
    <name type="common">Brachiopod</name>
    <name type="synonym">Lingula unguis</name>
    <dbReference type="NCBI Taxonomy" id="7574"/>
    <lineage>
        <taxon>Eukaryota</taxon>
        <taxon>Metazoa</taxon>
        <taxon>Spiralia</taxon>
        <taxon>Lophotrochozoa</taxon>
        <taxon>Brachiopoda</taxon>
        <taxon>Linguliformea</taxon>
        <taxon>Lingulata</taxon>
        <taxon>Lingulida</taxon>
        <taxon>Linguloidea</taxon>
        <taxon>Lingulidae</taxon>
        <taxon>Lingula</taxon>
    </lineage>
</organism>
<dbReference type="PANTHER" id="PTHR46109:SF1">
    <property type="entry name" value="PROTEIN LIN-28 HOMOLOG"/>
    <property type="match status" value="1"/>
</dbReference>